<dbReference type="Proteomes" id="UP000280668">
    <property type="component" value="Unassembled WGS sequence"/>
</dbReference>
<dbReference type="FunFam" id="3.40.50.300:FF:000002">
    <property type="entry name" value="ATP synthase subunit alpha"/>
    <property type="match status" value="1"/>
</dbReference>
<dbReference type="OrthoDB" id="9803053at2"/>
<dbReference type="PANTHER" id="PTHR48082">
    <property type="entry name" value="ATP SYNTHASE SUBUNIT ALPHA, MITOCHONDRIAL"/>
    <property type="match status" value="1"/>
</dbReference>
<dbReference type="HAMAP" id="MF_01346">
    <property type="entry name" value="ATP_synth_alpha_bact"/>
    <property type="match status" value="1"/>
</dbReference>
<dbReference type="Gene3D" id="2.40.30.20">
    <property type="match status" value="1"/>
</dbReference>
<dbReference type="FunFam" id="1.20.150.20:FF:000001">
    <property type="entry name" value="ATP synthase subunit alpha"/>
    <property type="match status" value="1"/>
</dbReference>
<dbReference type="GO" id="GO:0005524">
    <property type="term" value="F:ATP binding"/>
    <property type="evidence" value="ECO:0007669"/>
    <property type="project" value="UniProtKB-UniRule"/>
</dbReference>
<dbReference type="Pfam" id="PF02874">
    <property type="entry name" value="ATP-synt_ab_N"/>
    <property type="match status" value="1"/>
</dbReference>
<dbReference type="CDD" id="cd18113">
    <property type="entry name" value="ATP-synt_F1_alpha_C"/>
    <property type="match status" value="1"/>
</dbReference>
<evidence type="ECO:0000256" key="13">
    <source>
        <dbReference type="SAM" id="MobiDB-lite"/>
    </source>
</evidence>
<evidence type="ECO:0000256" key="12">
    <source>
        <dbReference type="HAMAP-Rule" id="MF_01346"/>
    </source>
</evidence>
<comment type="catalytic activity">
    <reaction evidence="12">
        <text>ATP + H2O + 4 H(+)(in) = ADP + phosphate + 5 H(+)(out)</text>
        <dbReference type="Rhea" id="RHEA:57720"/>
        <dbReference type="ChEBI" id="CHEBI:15377"/>
        <dbReference type="ChEBI" id="CHEBI:15378"/>
        <dbReference type="ChEBI" id="CHEBI:30616"/>
        <dbReference type="ChEBI" id="CHEBI:43474"/>
        <dbReference type="ChEBI" id="CHEBI:456216"/>
        <dbReference type="EC" id="7.1.2.2"/>
    </reaction>
</comment>
<dbReference type="SUPFAM" id="SSF47917">
    <property type="entry name" value="C-terminal domain of alpha and beta subunits of F1 ATP synthase"/>
    <property type="match status" value="1"/>
</dbReference>
<evidence type="ECO:0000259" key="14">
    <source>
        <dbReference type="Pfam" id="PF00006"/>
    </source>
</evidence>
<dbReference type="InterPro" id="IPR033732">
    <property type="entry name" value="ATP_synth_F1_a_nt-bd_dom"/>
</dbReference>
<evidence type="ECO:0000256" key="5">
    <source>
        <dbReference type="ARBA" id="ARBA00022741"/>
    </source>
</evidence>
<evidence type="ECO:0000313" key="17">
    <source>
        <dbReference type="EMBL" id="ROR73794.1"/>
    </source>
</evidence>
<proteinExistence type="inferred from homology"/>
<keyword evidence="12" id="KW-0375">Hydrogen ion transport</keyword>
<keyword evidence="11 12" id="KW-0066">ATP synthesis</keyword>
<comment type="subcellular location">
    <subcellularLocation>
        <location evidence="12">Cell membrane</location>
        <topology evidence="12">Peripheral membrane protein</topology>
    </subcellularLocation>
    <subcellularLocation>
        <location evidence="1">Membrane</location>
    </subcellularLocation>
</comment>
<accession>A0A3N2BFF6</accession>
<feature type="region of interest" description="Disordered" evidence="13">
    <location>
        <begin position="521"/>
        <end position="543"/>
    </location>
</feature>
<keyword evidence="3 12" id="KW-0813">Transport</keyword>
<evidence type="ECO:0000259" key="16">
    <source>
        <dbReference type="Pfam" id="PF02874"/>
    </source>
</evidence>
<comment type="function">
    <text evidence="12">Produces ATP from ADP in the presence of a proton gradient across the membrane. The alpha chain is a regulatory subunit.</text>
</comment>
<dbReference type="RefSeq" id="WP_123304171.1">
    <property type="nucleotide sequence ID" value="NZ_RKHK01000001.1"/>
</dbReference>
<dbReference type="GO" id="GO:0046933">
    <property type="term" value="F:proton-transporting ATP synthase activity, rotational mechanism"/>
    <property type="evidence" value="ECO:0007669"/>
    <property type="project" value="UniProtKB-UniRule"/>
</dbReference>
<feature type="binding site" evidence="12">
    <location>
        <begin position="174"/>
        <end position="181"/>
    </location>
    <ligand>
        <name>ATP</name>
        <dbReference type="ChEBI" id="CHEBI:30616"/>
    </ligand>
</feature>
<dbReference type="CDD" id="cd18116">
    <property type="entry name" value="ATP-synt_F1_alpha_N"/>
    <property type="match status" value="1"/>
</dbReference>
<dbReference type="CDD" id="cd01132">
    <property type="entry name" value="F1-ATPase_alpha_CD"/>
    <property type="match status" value="1"/>
</dbReference>
<evidence type="ECO:0000256" key="2">
    <source>
        <dbReference type="ARBA" id="ARBA00008936"/>
    </source>
</evidence>
<protein>
    <recommendedName>
        <fullName evidence="12">ATP synthase subunit alpha</fullName>
        <ecNumber evidence="12">7.1.2.2</ecNumber>
    </recommendedName>
    <alternativeName>
        <fullName evidence="12">ATP synthase F1 sector subunit alpha</fullName>
    </alternativeName>
    <alternativeName>
        <fullName evidence="12">F-ATPase subunit alpha</fullName>
    </alternativeName>
</protein>
<keyword evidence="8 12" id="KW-0406">Ion transport</keyword>
<dbReference type="InterPro" id="IPR027417">
    <property type="entry name" value="P-loop_NTPase"/>
</dbReference>
<feature type="domain" description="ATPase F1/V1/A1 complex alpha/beta subunit N-terminal" evidence="16">
    <location>
        <begin position="29"/>
        <end position="96"/>
    </location>
</feature>
<dbReference type="Gene3D" id="1.20.150.20">
    <property type="entry name" value="ATP synthase alpha/beta chain, C-terminal domain"/>
    <property type="match status" value="1"/>
</dbReference>
<keyword evidence="6 12" id="KW-0067">ATP-binding</keyword>
<dbReference type="InterPro" id="IPR004100">
    <property type="entry name" value="ATPase_F1/V1/A1_a/bsu_N"/>
</dbReference>
<dbReference type="EMBL" id="RKHK01000001">
    <property type="protein sequence ID" value="ROR73794.1"/>
    <property type="molecule type" value="Genomic_DNA"/>
</dbReference>
<dbReference type="NCBIfam" id="TIGR00962">
    <property type="entry name" value="atpA"/>
    <property type="match status" value="1"/>
</dbReference>
<keyword evidence="7 12" id="KW-1278">Translocase</keyword>
<evidence type="ECO:0000256" key="6">
    <source>
        <dbReference type="ARBA" id="ARBA00022840"/>
    </source>
</evidence>
<dbReference type="InterPro" id="IPR000793">
    <property type="entry name" value="ATP_synth_asu_C"/>
</dbReference>
<keyword evidence="18" id="KW-1185">Reference proteome</keyword>
<gene>
    <name evidence="12" type="primary">atpA</name>
    <name evidence="17" type="ORF">EDD31_2183</name>
</gene>
<dbReference type="Gene3D" id="3.40.50.300">
    <property type="entry name" value="P-loop containing nucleotide triphosphate hydrolases"/>
    <property type="match status" value="1"/>
</dbReference>
<dbReference type="InterPro" id="IPR000194">
    <property type="entry name" value="ATPase_F1/V1/A1_a/bsu_nucl-bd"/>
</dbReference>
<dbReference type="GO" id="GO:0045259">
    <property type="term" value="C:proton-transporting ATP synthase complex"/>
    <property type="evidence" value="ECO:0007669"/>
    <property type="project" value="UniProtKB-KW"/>
</dbReference>
<name>A0A3N2BFF6_9MICO</name>
<evidence type="ECO:0000313" key="18">
    <source>
        <dbReference type="Proteomes" id="UP000280668"/>
    </source>
</evidence>
<dbReference type="AlphaFoldDB" id="A0A3N2BFF6"/>
<dbReference type="InterPro" id="IPR023366">
    <property type="entry name" value="ATP_synth_asu-like_sf"/>
</dbReference>
<dbReference type="GO" id="GO:0043531">
    <property type="term" value="F:ADP binding"/>
    <property type="evidence" value="ECO:0007669"/>
    <property type="project" value="TreeGrafter"/>
</dbReference>
<evidence type="ECO:0000256" key="3">
    <source>
        <dbReference type="ARBA" id="ARBA00022448"/>
    </source>
</evidence>
<sequence>MAELTIKSEEIRAALDSFVNSYEPTKAASEEVGHVTLAADGIARVSGLPGAMANELLRFADGTLGLAMNLEEREIGVVVLGDFTGIEEGQEVRRTGEVLSVPVGEGYLGRVVDPLGQPLDGLGEITDIEGRRNLEAQAPGVMDRKSVHEPLQTGLKAIDSMTPIGRGQRQLIIGDRKTGKTAVALDTILNQKANWESGDPSKQVRCIYVAIGQKGSTIASVRGALEEAGALEYTTIVAAPASDPAGFKYLAPYTGSAIGQHWMYGGKHVLIVFDDLSKQAEAYRAVSLLLRRPPGREAYPGDVFYLHSRLLERCAKLNDALGGGSMTGLPLIETKANDVSAYIPTNVISITDGQIFLQSDLFNSNQRPAVDVGISVSRVGGAAQVKAMKKVSGTLKITLAQYRAMAAFAMFASDLDPATRQQLTRGERLMELLKQPQYAPFPVEEQVASIYAGNNGYLDEIDVADVRRFETEMLDHLRRNTSVLDEIAASGGKWDDDVEAALKAGIEEFLKGFLAGYSGAGAGDAEEADADREQEQIVAAKRS</sequence>
<dbReference type="InterPro" id="IPR005294">
    <property type="entry name" value="ATP_synth_F1_asu"/>
</dbReference>
<keyword evidence="4 12" id="KW-1003">Cell membrane</keyword>
<evidence type="ECO:0000256" key="11">
    <source>
        <dbReference type="ARBA" id="ARBA00023310"/>
    </source>
</evidence>
<evidence type="ECO:0000256" key="1">
    <source>
        <dbReference type="ARBA" id="ARBA00004370"/>
    </source>
</evidence>
<feature type="domain" description="ATPase F1/V1/A1 complex alpha/beta subunit nucleotide-binding" evidence="14">
    <location>
        <begin position="154"/>
        <end position="377"/>
    </location>
</feature>
<evidence type="ECO:0000256" key="9">
    <source>
        <dbReference type="ARBA" id="ARBA00023136"/>
    </source>
</evidence>
<dbReference type="SUPFAM" id="SSF52540">
    <property type="entry name" value="P-loop containing nucleoside triphosphate hydrolases"/>
    <property type="match status" value="1"/>
</dbReference>
<feature type="site" description="Required for activity" evidence="12">
    <location>
        <position position="375"/>
    </location>
</feature>
<keyword evidence="5 12" id="KW-0547">Nucleotide-binding</keyword>
<dbReference type="InterPro" id="IPR036121">
    <property type="entry name" value="ATPase_F1/V1/A1_a/bsu_N_sf"/>
</dbReference>
<keyword evidence="9 12" id="KW-0472">Membrane</keyword>
<evidence type="ECO:0000259" key="15">
    <source>
        <dbReference type="Pfam" id="PF00306"/>
    </source>
</evidence>
<comment type="caution">
    <text evidence="17">The sequence shown here is derived from an EMBL/GenBank/DDBJ whole genome shotgun (WGS) entry which is preliminary data.</text>
</comment>
<dbReference type="EC" id="7.1.2.2" evidence="12"/>
<reference evidence="17 18" key="1">
    <citation type="submission" date="2018-11" db="EMBL/GenBank/DDBJ databases">
        <title>Sequencing the genomes of 1000 actinobacteria strains.</title>
        <authorList>
            <person name="Klenk H.-P."/>
        </authorList>
    </citation>
    <scope>NUCLEOTIDE SEQUENCE [LARGE SCALE GENOMIC DNA]</scope>
    <source>
        <strain evidence="17 18">DSM 11294</strain>
    </source>
</reference>
<evidence type="ECO:0000256" key="4">
    <source>
        <dbReference type="ARBA" id="ARBA00022475"/>
    </source>
</evidence>
<dbReference type="SUPFAM" id="SSF50615">
    <property type="entry name" value="N-terminal domain of alpha and beta subunits of F1 ATP synthase"/>
    <property type="match status" value="1"/>
</dbReference>
<keyword evidence="10 12" id="KW-0139">CF(1)</keyword>
<dbReference type="Pfam" id="PF00006">
    <property type="entry name" value="ATP-synt_ab"/>
    <property type="match status" value="1"/>
</dbReference>
<dbReference type="PROSITE" id="PS00152">
    <property type="entry name" value="ATPASE_ALPHA_BETA"/>
    <property type="match status" value="1"/>
</dbReference>
<dbReference type="Pfam" id="PF00306">
    <property type="entry name" value="ATP-synt_ab_C"/>
    <property type="match status" value="1"/>
</dbReference>
<evidence type="ECO:0000256" key="10">
    <source>
        <dbReference type="ARBA" id="ARBA00023196"/>
    </source>
</evidence>
<feature type="domain" description="ATP synthase alpha subunit C-terminal" evidence="15">
    <location>
        <begin position="384"/>
        <end position="509"/>
    </location>
</feature>
<dbReference type="GO" id="GO:0005886">
    <property type="term" value="C:plasma membrane"/>
    <property type="evidence" value="ECO:0007669"/>
    <property type="project" value="UniProtKB-SubCell"/>
</dbReference>
<dbReference type="NCBIfam" id="NF009884">
    <property type="entry name" value="PRK13343.1"/>
    <property type="match status" value="1"/>
</dbReference>
<dbReference type="InterPro" id="IPR020003">
    <property type="entry name" value="ATPase_a/bsu_AS"/>
</dbReference>
<organism evidence="17 18">
    <name type="scientific">Bogoriella caseilytica</name>
    <dbReference type="NCBI Taxonomy" id="56055"/>
    <lineage>
        <taxon>Bacteria</taxon>
        <taxon>Bacillati</taxon>
        <taxon>Actinomycetota</taxon>
        <taxon>Actinomycetes</taxon>
        <taxon>Micrococcales</taxon>
        <taxon>Bogoriellaceae</taxon>
        <taxon>Bogoriella</taxon>
    </lineage>
</organism>
<evidence type="ECO:0000256" key="8">
    <source>
        <dbReference type="ARBA" id="ARBA00023065"/>
    </source>
</evidence>
<evidence type="ECO:0000256" key="7">
    <source>
        <dbReference type="ARBA" id="ARBA00022967"/>
    </source>
</evidence>
<comment type="similarity">
    <text evidence="2 12">Belongs to the ATPase alpha/beta chains family.</text>
</comment>
<dbReference type="PANTHER" id="PTHR48082:SF2">
    <property type="entry name" value="ATP SYNTHASE SUBUNIT ALPHA, MITOCHONDRIAL"/>
    <property type="match status" value="1"/>
</dbReference>
<dbReference type="InterPro" id="IPR038376">
    <property type="entry name" value="ATP_synth_asu_C_sf"/>
</dbReference>